<proteinExistence type="predicted"/>
<comment type="caution">
    <text evidence="2">The sequence shown here is derived from an EMBL/GenBank/DDBJ whole genome shotgun (WGS) entry which is preliminary data.</text>
</comment>
<feature type="compositionally biased region" description="Low complexity" evidence="1">
    <location>
        <begin position="211"/>
        <end position="222"/>
    </location>
</feature>
<accession>A0A367Y9J3</accession>
<dbReference type="OrthoDB" id="4093987at2759"/>
<reference evidence="2 3" key="1">
    <citation type="submission" date="2018-06" db="EMBL/GenBank/DDBJ databases">
        <title>Whole genome sequencing of Candida tropicalis (genome annotated by CSBL at Korea University).</title>
        <authorList>
            <person name="Ahn J."/>
        </authorList>
    </citation>
    <scope>NUCLEOTIDE SEQUENCE [LARGE SCALE GENOMIC DNA]</scope>
    <source>
        <strain evidence="2 3">ATCC 20962</strain>
    </source>
</reference>
<feature type="compositionally biased region" description="Low complexity" evidence="1">
    <location>
        <begin position="138"/>
        <end position="150"/>
    </location>
</feature>
<protein>
    <submittedName>
        <fullName evidence="2">Uncharacterized protein</fullName>
    </submittedName>
</protein>
<feature type="region of interest" description="Disordered" evidence="1">
    <location>
        <begin position="177"/>
        <end position="222"/>
    </location>
</feature>
<evidence type="ECO:0000256" key="1">
    <source>
        <dbReference type="SAM" id="MobiDB-lite"/>
    </source>
</evidence>
<evidence type="ECO:0000313" key="3">
    <source>
        <dbReference type="Proteomes" id="UP000253472"/>
    </source>
</evidence>
<organism evidence="2 3">
    <name type="scientific">Candida viswanathii</name>
    <dbReference type="NCBI Taxonomy" id="5486"/>
    <lineage>
        <taxon>Eukaryota</taxon>
        <taxon>Fungi</taxon>
        <taxon>Dikarya</taxon>
        <taxon>Ascomycota</taxon>
        <taxon>Saccharomycotina</taxon>
        <taxon>Pichiomycetes</taxon>
        <taxon>Debaryomycetaceae</taxon>
        <taxon>Candida/Lodderomyces clade</taxon>
        <taxon>Candida</taxon>
    </lineage>
</organism>
<name>A0A367Y9J3_9ASCO</name>
<feature type="compositionally biased region" description="Polar residues" evidence="1">
    <location>
        <begin position="178"/>
        <end position="210"/>
    </location>
</feature>
<feature type="region of interest" description="Disordered" evidence="1">
    <location>
        <begin position="98"/>
        <end position="150"/>
    </location>
</feature>
<dbReference type="Proteomes" id="UP000253472">
    <property type="component" value="Unassembled WGS sequence"/>
</dbReference>
<feature type="compositionally biased region" description="Low complexity" evidence="1">
    <location>
        <begin position="98"/>
        <end position="118"/>
    </location>
</feature>
<dbReference type="AlphaFoldDB" id="A0A367Y9J3"/>
<keyword evidence="3" id="KW-1185">Reference proteome</keyword>
<evidence type="ECO:0000313" key="2">
    <source>
        <dbReference type="EMBL" id="RCK62534.1"/>
    </source>
</evidence>
<gene>
    <name evidence="2" type="ORF">Cantr_08870</name>
</gene>
<sequence length="353" mass="39914">MSNFITILDEEIVYIQDLLQSIPFSSDRTTHFLKVYKISHQQLMKLNQQPAKFPVDANKLLKLGISLGNLIKTLQIDEESYQQQHSQQRQLLSNLNNTRSSYGAQGSNGSSLMSSTLSDPFREPLQPPQPKHIMHSKTSPTTNLTTTLTSQPPHQVRFIKNLVGILKNFDIGARTVDPGQSTATLNQTGNSHRDSVASNHSIPHTPQRVLSNGSTSSSTTNVSPIKLNSKQLLIEKLEININLDNLFIYKIILKLILEIFQILKQNLINTTNKLNDSLFSSSKYEFDESSSIFSLNSMNSQDSNISNDEYYRILSKILQRISHGIVQPFVYLIYKEFVENKISDDFTQLINSL</sequence>
<dbReference type="EMBL" id="QLNQ01000025">
    <property type="protein sequence ID" value="RCK62534.1"/>
    <property type="molecule type" value="Genomic_DNA"/>
</dbReference>